<protein>
    <submittedName>
        <fullName evidence="1">Nucleoporin Nsp1-like protein</fullName>
    </submittedName>
</protein>
<organism evidence="1 2">
    <name type="scientific">Neofusicoccum parvum</name>
    <dbReference type="NCBI Taxonomy" id="310453"/>
    <lineage>
        <taxon>Eukaryota</taxon>
        <taxon>Fungi</taxon>
        <taxon>Dikarya</taxon>
        <taxon>Ascomycota</taxon>
        <taxon>Pezizomycotina</taxon>
        <taxon>Dothideomycetes</taxon>
        <taxon>Dothideomycetes incertae sedis</taxon>
        <taxon>Botryosphaeriales</taxon>
        <taxon>Botryosphaeriaceae</taxon>
        <taxon>Neofusicoccum</taxon>
    </lineage>
</organism>
<keyword evidence="2" id="KW-1185">Reference proteome</keyword>
<evidence type="ECO:0000313" key="2">
    <source>
        <dbReference type="Proteomes" id="UP001165186"/>
    </source>
</evidence>
<reference evidence="1" key="1">
    <citation type="submission" date="2024-09" db="EMBL/GenBank/DDBJ databases">
        <title>Draft Genome Sequences of Neofusicoccum parvum.</title>
        <authorList>
            <person name="Ashida A."/>
            <person name="Camagna M."/>
            <person name="Tanaka A."/>
            <person name="Takemoto D."/>
        </authorList>
    </citation>
    <scope>NUCLEOTIDE SEQUENCE</scope>
    <source>
        <strain evidence="1">PPO83</strain>
    </source>
</reference>
<gene>
    <name evidence="1" type="primary">g5746</name>
    <name evidence="1" type="ORF">NpPPO83_00005746</name>
</gene>
<comment type="caution">
    <text evidence="1">The sequence shown here is derived from an EMBL/GenBank/DDBJ whole genome shotgun (WGS) entry which is preliminary data.</text>
</comment>
<proteinExistence type="predicted"/>
<dbReference type="Proteomes" id="UP001165186">
    <property type="component" value="Unassembled WGS sequence"/>
</dbReference>
<accession>A0ACB5RRY5</accession>
<name>A0ACB5RRY5_9PEZI</name>
<evidence type="ECO:0000313" key="1">
    <source>
        <dbReference type="EMBL" id="GME23256.1"/>
    </source>
</evidence>
<sequence>MSNDASKDPPKFSFGGASSGSLFGSANNNASGGGLFGNSTGNKPAASTGGLFGASAGQAVTLRWSYRWQW</sequence>
<dbReference type="EMBL" id="BSXG01000006">
    <property type="protein sequence ID" value="GME23256.1"/>
    <property type="molecule type" value="Genomic_DNA"/>
</dbReference>